<dbReference type="Pfam" id="PF05175">
    <property type="entry name" value="MTS"/>
    <property type="match status" value="1"/>
</dbReference>
<evidence type="ECO:0000256" key="1">
    <source>
        <dbReference type="ARBA" id="ARBA00022603"/>
    </source>
</evidence>
<dbReference type="AlphaFoldDB" id="A0A090ARD9"/>
<reference evidence="6" key="1">
    <citation type="submission" date="2013-11" db="EMBL/GenBank/DDBJ databases">
        <title>Symbiont-containing voluminous jelly as an extraordinary maternal gift for overwintering insect nymphs.</title>
        <authorList>
            <person name="Kaiwa N."/>
            <person name="Hosokawa T."/>
            <person name="Nikoh N."/>
            <person name="Meng X.Y."/>
            <person name="Tanahashi M."/>
            <person name="Moriyama M."/>
            <person name="Maeda T."/>
            <person name="Yamaguchi K."/>
            <person name="Shigenobu S."/>
            <person name="Ito M."/>
            <person name="Fukatsu T."/>
        </authorList>
    </citation>
    <scope>NUCLEOTIDE SEQUENCE [LARGE SCALE GENOMIC DNA]</scope>
    <source>
        <strain evidence="6">UwTKB</strain>
    </source>
</reference>
<dbReference type="InterPro" id="IPR002052">
    <property type="entry name" value="DNA_methylase_N6_adenine_CS"/>
</dbReference>
<dbReference type="PIRSF" id="PIRSF037167">
    <property type="entry name" value="Mtase_YfcB_prd"/>
    <property type="match status" value="1"/>
</dbReference>
<dbReference type="PANTHER" id="PTHR47806">
    <property type="entry name" value="50S RIBOSOMAL PROTEIN L3 GLUTAMINE METHYLTRANSFERASE"/>
    <property type="match status" value="1"/>
</dbReference>
<keyword evidence="6" id="KW-1185">Reference proteome</keyword>
<dbReference type="SUPFAM" id="SSF53335">
    <property type="entry name" value="S-adenosyl-L-methionine-dependent methyltransferases"/>
    <property type="match status" value="1"/>
</dbReference>
<dbReference type="FunFam" id="3.40.50.150:FF:000042">
    <property type="entry name" value="50S ribosomal protein L3 glutamine methyltransferase"/>
    <property type="match status" value="1"/>
</dbReference>
<dbReference type="HOGENOM" id="CLU_018398_5_1_6"/>
<keyword evidence="1 5" id="KW-0489">Methyltransferase</keyword>
<dbReference type="InterPro" id="IPR004556">
    <property type="entry name" value="HemK-like"/>
</dbReference>
<dbReference type="GO" id="GO:0036009">
    <property type="term" value="F:protein-glutamine N-methyltransferase activity"/>
    <property type="evidence" value="ECO:0007669"/>
    <property type="project" value="InterPro"/>
</dbReference>
<evidence type="ECO:0000313" key="5">
    <source>
        <dbReference type="EMBL" id="BAP58330.1"/>
    </source>
</evidence>
<dbReference type="PANTHER" id="PTHR47806:SF1">
    <property type="entry name" value="RIBOSOMAL PROTEIN UL3 GLUTAMINE METHYLTRANSFERASE"/>
    <property type="match status" value="1"/>
</dbReference>
<evidence type="ECO:0000313" key="6">
    <source>
        <dbReference type="Proteomes" id="UP000031627"/>
    </source>
</evidence>
<dbReference type="InterPro" id="IPR029063">
    <property type="entry name" value="SAM-dependent_MTases_sf"/>
</dbReference>
<proteinExistence type="predicted"/>
<accession>A0A090ARD9</accession>
<dbReference type="CDD" id="cd02440">
    <property type="entry name" value="AdoMet_MTases"/>
    <property type="match status" value="1"/>
</dbReference>
<keyword evidence="5" id="KW-0689">Ribosomal protein</keyword>
<keyword evidence="5" id="KW-0687">Ribonucleoprotein</keyword>
<dbReference type="InterPro" id="IPR007848">
    <property type="entry name" value="Small_mtfrase_dom"/>
</dbReference>
<dbReference type="RefSeq" id="WP_041062377.1">
    <property type="nucleotide sequence ID" value="NZ_AP014521.1"/>
</dbReference>
<dbReference type="EMBL" id="AP014521">
    <property type="protein sequence ID" value="BAP58330.1"/>
    <property type="molecule type" value="Genomic_DNA"/>
</dbReference>
<dbReference type="PROSITE" id="PS00092">
    <property type="entry name" value="N6_MTASE"/>
    <property type="match status" value="1"/>
</dbReference>
<dbReference type="Proteomes" id="UP000031627">
    <property type="component" value="Chromosome"/>
</dbReference>
<name>A0A090ARD9_9ENTR</name>
<organism evidence="5 6">
    <name type="scientific">Candidatus Tachikawaea gelatinosa</name>
    <dbReference type="NCBI Taxonomy" id="1410383"/>
    <lineage>
        <taxon>Bacteria</taxon>
        <taxon>Pseudomonadati</taxon>
        <taxon>Pseudomonadota</taxon>
        <taxon>Gammaproteobacteria</taxon>
        <taxon>Enterobacterales</taxon>
        <taxon>Enterobacteriaceae</taxon>
        <taxon>Candidatus Tachikawaea</taxon>
    </lineage>
</organism>
<dbReference type="Gene3D" id="3.40.50.150">
    <property type="entry name" value="Vaccinia Virus protein VP39"/>
    <property type="match status" value="1"/>
</dbReference>
<sequence length="308" mass="35655">MENMFINEAINELKTLQDMLRWAVSCFESENIYYGHGTDNPWDEAVQLILPTLFLPIDSLAENIKEAKLTWSERKKIIDNIMLRTKKRIPVPYLTNKSWFCNYEFYIDRRVLIPRSPFGEIINNNFKNIVSHSPKFILDMCTGSGCLAIASAYVFPESQIDAVDISADALAVANININNHFLFHRIKLIHSDLFLHIPIKKYDLIITNPPYVNNEDMRNLPKEYLHEPHIGLLGGNDGLNFINRILFIASDYMNENGILICEVGNNIENLKKKYPNIPFTWIELNNGGKGVFYLTFQQIIDSKQYLIY</sequence>
<reference evidence="5 6" key="2">
    <citation type="journal article" date="2014" name="Curr. Biol.">
        <title>Symbiont-Supplemented Maternal Investment Underpinning Host's Ecological Adaptation.</title>
        <authorList>
            <person name="Kaiwa N."/>
            <person name="Hosokawa T."/>
            <person name="Nikoh N."/>
            <person name="Tanahashi M."/>
            <person name="Moriyama M."/>
            <person name="Meng X.Y."/>
            <person name="Maeda T."/>
            <person name="Yamaguchi K."/>
            <person name="Shigenobu S."/>
            <person name="Ito M."/>
            <person name="Fukatsu T."/>
        </authorList>
    </citation>
    <scope>NUCLEOTIDE SEQUENCE [LARGE SCALE GENOMIC DNA]</scope>
    <source>
        <strain evidence="5 6">UwTKB</strain>
    </source>
</reference>
<keyword evidence="2 5" id="KW-0808">Transferase</keyword>
<protein>
    <submittedName>
        <fullName evidence="5">50S ribosomal protein L3 glutamine methyltransferase</fullName>
    </submittedName>
</protein>
<gene>
    <name evidence="5" type="primary">prmB</name>
    <name evidence="5" type="ORF">TGUWTKB_0710</name>
</gene>
<dbReference type="GO" id="GO:0005840">
    <property type="term" value="C:ribosome"/>
    <property type="evidence" value="ECO:0007669"/>
    <property type="project" value="UniProtKB-KW"/>
</dbReference>
<evidence type="ECO:0000256" key="3">
    <source>
        <dbReference type="ARBA" id="ARBA00022691"/>
    </source>
</evidence>
<evidence type="ECO:0000259" key="4">
    <source>
        <dbReference type="Pfam" id="PF05175"/>
    </source>
</evidence>
<dbReference type="KEGG" id="sbw:TGUWTKB_0710"/>
<dbReference type="STRING" id="1410383.TGUWTKB_0710"/>
<feature type="domain" description="Methyltransferase small" evidence="4">
    <location>
        <begin position="133"/>
        <end position="217"/>
    </location>
</feature>
<dbReference type="NCBIfam" id="TIGR00536">
    <property type="entry name" value="hemK_fam"/>
    <property type="match status" value="1"/>
</dbReference>
<dbReference type="NCBIfam" id="TIGR03533">
    <property type="entry name" value="L3_gln_methyl"/>
    <property type="match status" value="1"/>
</dbReference>
<keyword evidence="3" id="KW-0949">S-adenosyl-L-methionine</keyword>
<dbReference type="GO" id="GO:0032259">
    <property type="term" value="P:methylation"/>
    <property type="evidence" value="ECO:0007669"/>
    <property type="project" value="UniProtKB-KW"/>
</dbReference>
<dbReference type="GO" id="GO:0005829">
    <property type="term" value="C:cytosol"/>
    <property type="evidence" value="ECO:0007669"/>
    <property type="project" value="TreeGrafter"/>
</dbReference>
<dbReference type="GO" id="GO:0003676">
    <property type="term" value="F:nucleic acid binding"/>
    <property type="evidence" value="ECO:0007669"/>
    <property type="project" value="InterPro"/>
</dbReference>
<dbReference type="InterPro" id="IPR017127">
    <property type="entry name" value="Ribosome_uL3_MTase"/>
</dbReference>
<dbReference type="OrthoDB" id="9800643at2"/>
<evidence type="ECO:0000256" key="2">
    <source>
        <dbReference type="ARBA" id="ARBA00022679"/>
    </source>
</evidence>